<dbReference type="CDD" id="cd00448">
    <property type="entry name" value="YjgF_YER057c_UK114_family"/>
    <property type="match status" value="1"/>
</dbReference>
<dbReference type="SUPFAM" id="SSF55298">
    <property type="entry name" value="YjgF-like"/>
    <property type="match status" value="1"/>
</dbReference>
<proteinExistence type="inferred from homology"/>
<dbReference type="PANTHER" id="PTHR11803">
    <property type="entry name" value="2-IMINOBUTANOATE/2-IMINOPROPANOATE DEAMINASE RIDA"/>
    <property type="match status" value="1"/>
</dbReference>
<dbReference type="EMBL" id="MCFE01000658">
    <property type="protein sequence ID" value="ORX82851.1"/>
    <property type="molecule type" value="Genomic_DNA"/>
</dbReference>
<dbReference type="Proteomes" id="UP000193498">
    <property type="component" value="Unassembled WGS sequence"/>
</dbReference>
<dbReference type="PANTHER" id="PTHR11803:SF58">
    <property type="entry name" value="PROTEIN HMF1-RELATED"/>
    <property type="match status" value="1"/>
</dbReference>
<dbReference type="InParanoid" id="A0A1Y1XAP9"/>
<dbReference type="InterPro" id="IPR006175">
    <property type="entry name" value="YjgF/YER057c/UK114"/>
</dbReference>
<name>A0A1Y1XAP9_9FUNG</name>
<gene>
    <name evidence="2" type="ORF">K493DRAFT_388419</name>
</gene>
<evidence type="ECO:0000313" key="3">
    <source>
        <dbReference type="Proteomes" id="UP000193498"/>
    </source>
</evidence>
<dbReference type="InterPro" id="IPR006056">
    <property type="entry name" value="RidA"/>
</dbReference>
<reference evidence="2 3" key="1">
    <citation type="submission" date="2016-07" db="EMBL/GenBank/DDBJ databases">
        <title>Pervasive Adenine N6-methylation of Active Genes in Fungi.</title>
        <authorList>
            <consortium name="DOE Joint Genome Institute"/>
            <person name="Mondo S.J."/>
            <person name="Dannebaum R.O."/>
            <person name="Kuo R.C."/>
            <person name="Labutti K."/>
            <person name="Haridas S."/>
            <person name="Kuo A."/>
            <person name="Salamov A."/>
            <person name="Ahrendt S.R."/>
            <person name="Lipzen A."/>
            <person name="Sullivan W."/>
            <person name="Andreopoulos W.B."/>
            <person name="Clum A."/>
            <person name="Lindquist E."/>
            <person name="Daum C."/>
            <person name="Ramamoorthy G.K."/>
            <person name="Gryganskyi A."/>
            <person name="Culley D."/>
            <person name="Magnuson J.K."/>
            <person name="James T.Y."/>
            <person name="O'Malley M.A."/>
            <person name="Stajich J.E."/>
            <person name="Spatafora J.W."/>
            <person name="Visel A."/>
            <person name="Grigoriev I.V."/>
        </authorList>
    </citation>
    <scope>NUCLEOTIDE SEQUENCE [LARGE SCALE GENOMIC DNA]</scope>
    <source>
        <strain evidence="2 3">CBS 931.73</strain>
    </source>
</reference>
<dbReference type="NCBIfam" id="TIGR00004">
    <property type="entry name" value="Rid family detoxifying hydrolase"/>
    <property type="match status" value="1"/>
</dbReference>
<dbReference type="InterPro" id="IPR035959">
    <property type="entry name" value="RutC-like_sf"/>
</dbReference>
<dbReference type="GO" id="GO:0005829">
    <property type="term" value="C:cytosol"/>
    <property type="evidence" value="ECO:0007669"/>
    <property type="project" value="TreeGrafter"/>
</dbReference>
<dbReference type="OrthoDB" id="309640at2759"/>
<dbReference type="AlphaFoldDB" id="A0A1Y1XAP9"/>
<sequence>MSSQLNTVFAPEAPTPTGPFIHAIKSDPHIYCSGQVGWDESKKQLAPGGIKAETKQALANLDYVLKAAGSSRDRVTKVNVFICDMGLFAEMNEVYGEFFGDHRPARTCVQVVATPVKGALVEIECIARI</sequence>
<dbReference type="FunFam" id="3.30.1330.40:FF:000001">
    <property type="entry name" value="L-PSP family endoribonuclease"/>
    <property type="match status" value="1"/>
</dbReference>
<accession>A0A1Y1XAP9</accession>
<organism evidence="2 3">
    <name type="scientific">Basidiobolus meristosporus CBS 931.73</name>
    <dbReference type="NCBI Taxonomy" id="1314790"/>
    <lineage>
        <taxon>Eukaryota</taxon>
        <taxon>Fungi</taxon>
        <taxon>Fungi incertae sedis</taxon>
        <taxon>Zoopagomycota</taxon>
        <taxon>Entomophthoromycotina</taxon>
        <taxon>Basidiobolomycetes</taxon>
        <taxon>Basidiobolales</taxon>
        <taxon>Basidiobolaceae</taxon>
        <taxon>Basidiobolus</taxon>
    </lineage>
</organism>
<dbReference type="STRING" id="1314790.A0A1Y1XAP9"/>
<dbReference type="Pfam" id="PF01042">
    <property type="entry name" value="Ribonuc_L-PSP"/>
    <property type="match status" value="1"/>
</dbReference>
<dbReference type="Gene3D" id="3.30.1330.40">
    <property type="entry name" value="RutC-like"/>
    <property type="match status" value="1"/>
</dbReference>
<evidence type="ECO:0000256" key="1">
    <source>
        <dbReference type="ARBA" id="ARBA00010552"/>
    </source>
</evidence>
<dbReference type="GO" id="GO:0019239">
    <property type="term" value="F:deaminase activity"/>
    <property type="evidence" value="ECO:0007669"/>
    <property type="project" value="TreeGrafter"/>
</dbReference>
<comment type="similarity">
    <text evidence="1">Belongs to the RutC family.</text>
</comment>
<evidence type="ECO:0000313" key="2">
    <source>
        <dbReference type="EMBL" id="ORX82851.1"/>
    </source>
</evidence>
<dbReference type="GO" id="GO:0005739">
    <property type="term" value="C:mitochondrion"/>
    <property type="evidence" value="ECO:0007669"/>
    <property type="project" value="TreeGrafter"/>
</dbReference>
<keyword evidence="3" id="KW-1185">Reference proteome</keyword>
<comment type="caution">
    <text evidence="2">The sequence shown here is derived from an EMBL/GenBank/DDBJ whole genome shotgun (WGS) entry which is preliminary data.</text>
</comment>
<protein>
    <submittedName>
        <fullName evidence="2">Putative translation initiation inhibitor</fullName>
    </submittedName>
</protein>